<evidence type="ECO:0000256" key="1">
    <source>
        <dbReference type="SAM" id="SignalP"/>
    </source>
</evidence>
<evidence type="ECO:0008006" key="4">
    <source>
        <dbReference type="Google" id="ProtNLM"/>
    </source>
</evidence>
<dbReference type="InterPro" id="IPR029033">
    <property type="entry name" value="His_PPase_superfam"/>
</dbReference>
<dbReference type="GO" id="GO:0009104">
    <property type="term" value="P:lipopolysaccharide catabolic process"/>
    <property type="evidence" value="ECO:0007669"/>
    <property type="project" value="TreeGrafter"/>
</dbReference>
<feature type="signal peptide" evidence="1">
    <location>
        <begin position="1"/>
        <end position="22"/>
    </location>
</feature>
<dbReference type="OrthoDB" id="14839at2759"/>
<name>A0A9W7GS44_9STRA</name>
<dbReference type="Gene3D" id="3.40.50.1110">
    <property type="entry name" value="SGNH hydrolase"/>
    <property type="match status" value="1"/>
</dbReference>
<accession>A0A9W7GS44</accession>
<dbReference type="EMBL" id="BRYA01000490">
    <property type="protein sequence ID" value="GMI49320.1"/>
    <property type="molecule type" value="Genomic_DNA"/>
</dbReference>
<sequence>MFLGYILGLWLLNLVVIVTGDANPEVCSACVIVVGLVQQAELQGQLADALKSHCPGGTVAQRACYAGVDRLMMGVEEKAVPEEICLSAGLCSNPQCQLFKNWPVKDLPEPLPDWPTTRRMLEQHQKTIYINRHGEKKWSLGCLNEQGQARSEYIASSVYNGENYLAPDAIFACQYDDPIDCERCKETVTPLSAKTGLPIVFDYGYRKVLGGNKGAAKAMKEKLKTADTVVVAWEHNNINPLTEALGVDSGLLDSWPESDYDSIYTLKFDAKSLELLSFTKSSEGFSEKKKSNAHSSMKSVTKALFIDVLNTLTDNAYDASSVSTTEDFGLPKIALPYLAVANLKALSSSSLEDSECDRFNVTCRLDAFANYHEPLADRDGDVFSAEGKDVLRGTHWRGIDCNDKDASIHPGVSGVEEEVSGQDINCNGIFGGNETGTFESIFCDASDPRGVIILGDSATAHFHVPPAWLTAKSLDFSNIVLKVLDELDYPQCSWGTGHADPEDCPYQHPVPGIDGVFSIYEGMRQRNRCNTNDYQNIGVNGARITASMNLAKSLQRDTVRDKPALVWLSLMGNDVCNGHEGFDHMTTPETYYEKAMETLRELDTKLPSGSFVVTPGMFDGVLLYDTMHAQQHPLGTTYEALYDFMNCLGESPCWGWLNSDISVRRKTQDIANSLNEVSRQLESEDFQNFKFLFYEVPWKEMFAEYAKSGEPLTNLIEKVDGFHPSQAGNALFAQNFFGWLEREHEESLGGTNPFNDEIDSIFF</sequence>
<dbReference type="Proteomes" id="UP001165065">
    <property type="component" value="Unassembled WGS sequence"/>
</dbReference>
<reference evidence="3" key="1">
    <citation type="journal article" date="2023" name="Commun. Biol.">
        <title>Genome analysis of Parmales, the sister group of diatoms, reveals the evolutionary specialization of diatoms from phago-mixotrophs to photoautotrophs.</title>
        <authorList>
            <person name="Ban H."/>
            <person name="Sato S."/>
            <person name="Yoshikawa S."/>
            <person name="Yamada K."/>
            <person name="Nakamura Y."/>
            <person name="Ichinomiya M."/>
            <person name="Sato N."/>
            <person name="Blanc-Mathieu R."/>
            <person name="Endo H."/>
            <person name="Kuwata A."/>
            <person name="Ogata H."/>
        </authorList>
    </citation>
    <scope>NUCLEOTIDE SEQUENCE [LARGE SCALE GENOMIC DNA]</scope>
</reference>
<feature type="chain" id="PRO_5040914988" description="Saposin B-type domain-containing protein" evidence="1">
    <location>
        <begin position="23"/>
        <end position="763"/>
    </location>
</feature>
<dbReference type="SUPFAM" id="SSF52266">
    <property type="entry name" value="SGNH hydrolase"/>
    <property type="match status" value="1"/>
</dbReference>
<evidence type="ECO:0000313" key="2">
    <source>
        <dbReference type="EMBL" id="GMI49320.1"/>
    </source>
</evidence>
<comment type="caution">
    <text evidence="2">The sequence shown here is derived from an EMBL/GenBank/DDBJ whole genome shotgun (WGS) entry which is preliminary data.</text>
</comment>
<dbReference type="AlphaFoldDB" id="A0A9W7GS44"/>
<dbReference type="InterPro" id="IPR001087">
    <property type="entry name" value="GDSL"/>
</dbReference>
<dbReference type="PANTHER" id="PTHR15010">
    <property type="entry name" value="ACYLOXYACYL HYDROLASE"/>
    <property type="match status" value="1"/>
</dbReference>
<proteinExistence type="predicted"/>
<dbReference type="InterPro" id="IPR039676">
    <property type="entry name" value="AOAH"/>
</dbReference>
<dbReference type="PANTHER" id="PTHR15010:SF0">
    <property type="entry name" value="ACYLOXYACYL HYDROLASE"/>
    <property type="match status" value="1"/>
</dbReference>
<evidence type="ECO:0000313" key="3">
    <source>
        <dbReference type="Proteomes" id="UP001165065"/>
    </source>
</evidence>
<keyword evidence="1" id="KW-0732">Signal</keyword>
<dbReference type="Pfam" id="PF00657">
    <property type="entry name" value="Lipase_GDSL"/>
    <property type="match status" value="1"/>
</dbReference>
<organism evidence="2 3">
    <name type="scientific">Triparma columacea</name>
    <dbReference type="NCBI Taxonomy" id="722753"/>
    <lineage>
        <taxon>Eukaryota</taxon>
        <taxon>Sar</taxon>
        <taxon>Stramenopiles</taxon>
        <taxon>Ochrophyta</taxon>
        <taxon>Bolidophyceae</taxon>
        <taxon>Parmales</taxon>
        <taxon>Triparmaceae</taxon>
        <taxon>Triparma</taxon>
    </lineage>
</organism>
<keyword evidence="3" id="KW-1185">Reference proteome</keyword>
<protein>
    <recommendedName>
        <fullName evidence="4">Saposin B-type domain-containing protein</fullName>
    </recommendedName>
</protein>
<dbReference type="GO" id="GO:0005509">
    <property type="term" value="F:calcium ion binding"/>
    <property type="evidence" value="ECO:0007669"/>
    <property type="project" value="TreeGrafter"/>
</dbReference>
<dbReference type="InterPro" id="IPR036514">
    <property type="entry name" value="SGNH_hydro_sf"/>
</dbReference>
<gene>
    <name evidence="2" type="ORF">TrCOL_g11629</name>
</gene>
<dbReference type="Gene3D" id="3.40.50.1240">
    <property type="entry name" value="Phosphoglycerate mutase-like"/>
    <property type="match status" value="1"/>
</dbReference>
<dbReference type="GO" id="GO:0050528">
    <property type="term" value="F:acyloxyacyl hydrolase activity"/>
    <property type="evidence" value="ECO:0007669"/>
    <property type="project" value="InterPro"/>
</dbReference>